<name>A0A0J8FXC1_9PSED</name>
<organism evidence="1 2">
    <name type="scientific">Pseudomonas fildesensis</name>
    <dbReference type="NCBI Taxonomy" id="1674920"/>
    <lineage>
        <taxon>Bacteria</taxon>
        <taxon>Pseudomonadati</taxon>
        <taxon>Pseudomonadota</taxon>
        <taxon>Gammaproteobacteria</taxon>
        <taxon>Pseudomonadales</taxon>
        <taxon>Pseudomonadaceae</taxon>
        <taxon>Pseudomonas</taxon>
    </lineage>
</organism>
<proteinExistence type="predicted"/>
<dbReference type="AlphaFoldDB" id="A0A0J8FXC1"/>
<dbReference type="Proteomes" id="UP000037551">
    <property type="component" value="Unassembled WGS sequence"/>
</dbReference>
<sequence>MISDQQYRVDASKREAGIRSALVQKVVRRVWFLETQELWGQVKLQLRMQISTAQKIPQVKLINKNLSCSQVIRTHIHWVFTVVTLLTET</sequence>
<gene>
    <name evidence="1" type="ORF">ACR52_15185</name>
</gene>
<comment type="caution">
    <text evidence="1">The sequence shown here is derived from an EMBL/GenBank/DDBJ whole genome shotgun (WGS) entry which is preliminary data.</text>
</comment>
<keyword evidence="2" id="KW-1185">Reference proteome</keyword>
<accession>A0A0J8FXC1</accession>
<evidence type="ECO:0000313" key="1">
    <source>
        <dbReference type="EMBL" id="KMT54815.1"/>
    </source>
</evidence>
<dbReference type="EMBL" id="LFMW01000009">
    <property type="protein sequence ID" value="KMT54815.1"/>
    <property type="molecule type" value="Genomic_DNA"/>
</dbReference>
<reference evidence="1 2" key="1">
    <citation type="submission" date="2015-06" db="EMBL/GenBank/DDBJ databases">
        <title>Draft genome sequence of an Antarctic Pseudomonas sp. strain KG01 with full potential for biotechnological applications.</title>
        <authorList>
            <person name="Pavlov M.S."/>
            <person name="Lira F."/>
            <person name="Martinez J.L."/>
            <person name="Marshall S.H."/>
        </authorList>
    </citation>
    <scope>NUCLEOTIDE SEQUENCE [LARGE SCALE GENOMIC DNA]</scope>
    <source>
        <strain evidence="1 2">KG01</strain>
    </source>
</reference>
<evidence type="ECO:0000313" key="2">
    <source>
        <dbReference type="Proteomes" id="UP000037551"/>
    </source>
</evidence>
<protein>
    <submittedName>
        <fullName evidence="1">Uncharacterized protein</fullName>
    </submittedName>
</protein>